<dbReference type="EMBL" id="LJCR01002084">
    <property type="protein sequence ID" value="KPV49264.1"/>
    <property type="molecule type" value="Genomic_DNA"/>
</dbReference>
<sequence length="132" mass="14456">MFGCLRDGAKFTRRGRGSIQSALVATLEVLDECVLVDRFVPPEPLPTDANAPVFLHITSVRNPATKGRNIRYRIAAAAGWQASFSVRWDKTVVSRHELEAVLQDAGRLVGLGNGRSIGFGRFVLRALLVHDS</sequence>
<evidence type="ECO:0000313" key="1">
    <source>
        <dbReference type="EMBL" id="KPV49264.1"/>
    </source>
</evidence>
<comment type="caution">
    <text evidence="1">The sequence shown here is derived from an EMBL/GenBank/DDBJ whole genome shotgun (WGS) entry which is preliminary data.</text>
</comment>
<keyword evidence="2" id="KW-1185">Reference proteome</keyword>
<reference evidence="1 2" key="1">
    <citation type="submission" date="2015-09" db="EMBL/GenBank/DDBJ databases">
        <title>Draft genome sequence of Kouleothrix aurantiaca JCM 19913.</title>
        <authorList>
            <person name="Hemp J."/>
        </authorList>
    </citation>
    <scope>NUCLEOTIDE SEQUENCE [LARGE SCALE GENOMIC DNA]</scope>
    <source>
        <strain evidence="1 2">COM-B</strain>
    </source>
</reference>
<protein>
    <submittedName>
        <fullName evidence="1">Uncharacterized protein</fullName>
    </submittedName>
</protein>
<evidence type="ECO:0000313" key="2">
    <source>
        <dbReference type="Proteomes" id="UP000050509"/>
    </source>
</evidence>
<organism evidence="1 2">
    <name type="scientific">Kouleothrix aurantiaca</name>
    <dbReference type="NCBI Taxonomy" id="186479"/>
    <lineage>
        <taxon>Bacteria</taxon>
        <taxon>Bacillati</taxon>
        <taxon>Chloroflexota</taxon>
        <taxon>Chloroflexia</taxon>
        <taxon>Chloroflexales</taxon>
        <taxon>Roseiflexineae</taxon>
        <taxon>Roseiflexaceae</taxon>
        <taxon>Kouleothrix</taxon>
    </lineage>
</organism>
<dbReference type="Proteomes" id="UP000050509">
    <property type="component" value="Unassembled WGS sequence"/>
</dbReference>
<proteinExistence type="predicted"/>
<gene>
    <name evidence="1" type="ORF">SE17_33615</name>
</gene>
<name>A0A0P9DH61_9CHLR</name>
<accession>A0A0P9DH61</accession>
<dbReference type="AlphaFoldDB" id="A0A0P9DH61"/>